<dbReference type="EMBL" id="JAUHHV010000010">
    <property type="protein sequence ID" value="KAK1411537.1"/>
    <property type="molecule type" value="Genomic_DNA"/>
</dbReference>
<dbReference type="CDD" id="cd09272">
    <property type="entry name" value="RNase_HI_RT_Ty1"/>
    <property type="match status" value="1"/>
</dbReference>
<dbReference type="SUPFAM" id="SSF56672">
    <property type="entry name" value="DNA/RNA polymerases"/>
    <property type="match status" value="1"/>
</dbReference>
<dbReference type="PANTHER" id="PTHR11439:SF495">
    <property type="entry name" value="REVERSE TRANSCRIPTASE, RNA-DEPENDENT DNA POLYMERASE-RELATED"/>
    <property type="match status" value="1"/>
</dbReference>
<dbReference type="InterPro" id="IPR043502">
    <property type="entry name" value="DNA/RNA_pol_sf"/>
</dbReference>
<evidence type="ECO:0000313" key="2">
    <source>
        <dbReference type="EMBL" id="KAK1411537.1"/>
    </source>
</evidence>
<sequence>MQEELLQFRKQEVWKLVDLPEGENAIGTRWLYKNKPDERGIVARNKARLIAQGYTQEEGIDYEEVFAPVARLEAIRVFLAYASFMKFKVFQMDVKGAFLYGPITDDVYVRQPPGFEDPDYPHRVYKLSKALYGLHQAPRIWYETLSKHLLEHGFTTGQIDPTLFMKRENDDLLCVQVYVDDIIFGSTSESMCKEFEEIMKSRFQMSSMGGINFFLGLQVKQSADGIFINQSKFVEKLLKKFKMQDCQTIRTPSDVNCKIQPDPKGKAVDQTLYRSMIGSLMYLTASRPDIIYLKGKPNLGLWYPYEGNFELYSYSDSDFGGCALDRKSTTGGCQFLGPRLVSWQCKKQTNVSVSTAEAEYIAASAGCSQCDEPHRELLCCGTHRPEVSHEVSFELQGAAKDSKMEQKESQMWTNTKQKFQKGIQKIPKGNDRKEKFPKMELKRSPKVDQIRIEPRFHTVYDCIWNLY</sequence>
<evidence type="ECO:0000313" key="3">
    <source>
        <dbReference type="Proteomes" id="UP001229421"/>
    </source>
</evidence>
<dbReference type="Proteomes" id="UP001229421">
    <property type="component" value="Unassembled WGS sequence"/>
</dbReference>
<keyword evidence="3" id="KW-1185">Reference proteome</keyword>
<dbReference type="InterPro" id="IPR013103">
    <property type="entry name" value="RVT_2"/>
</dbReference>
<evidence type="ECO:0000259" key="1">
    <source>
        <dbReference type="Pfam" id="PF07727"/>
    </source>
</evidence>
<accession>A0AAD8JZJ5</accession>
<protein>
    <recommendedName>
        <fullName evidence="1">Reverse transcriptase Ty1/copia-type domain-containing protein</fullName>
    </recommendedName>
</protein>
<organism evidence="2 3">
    <name type="scientific">Tagetes erecta</name>
    <name type="common">African marigold</name>
    <dbReference type="NCBI Taxonomy" id="13708"/>
    <lineage>
        <taxon>Eukaryota</taxon>
        <taxon>Viridiplantae</taxon>
        <taxon>Streptophyta</taxon>
        <taxon>Embryophyta</taxon>
        <taxon>Tracheophyta</taxon>
        <taxon>Spermatophyta</taxon>
        <taxon>Magnoliopsida</taxon>
        <taxon>eudicotyledons</taxon>
        <taxon>Gunneridae</taxon>
        <taxon>Pentapetalae</taxon>
        <taxon>asterids</taxon>
        <taxon>campanulids</taxon>
        <taxon>Asterales</taxon>
        <taxon>Asteraceae</taxon>
        <taxon>Asteroideae</taxon>
        <taxon>Heliantheae alliance</taxon>
        <taxon>Tageteae</taxon>
        <taxon>Tagetes</taxon>
    </lineage>
</organism>
<dbReference type="PANTHER" id="PTHR11439">
    <property type="entry name" value="GAG-POL-RELATED RETROTRANSPOSON"/>
    <property type="match status" value="1"/>
</dbReference>
<reference evidence="2" key="1">
    <citation type="journal article" date="2023" name="bioRxiv">
        <title>Improved chromosome-level genome assembly for marigold (Tagetes erecta).</title>
        <authorList>
            <person name="Jiang F."/>
            <person name="Yuan L."/>
            <person name="Wang S."/>
            <person name="Wang H."/>
            <person name="Xu D."/>
            <person name="Wang A."/>
            <person name="Fan W."/>
        </authorList>
    </citation>
    <scope>NUCLEOTIDE SEQUENCE</scope>
    <source>
        <strain evidence="2">WSJ</strain>
        <tissue evidence="2">Leaf</tissue>
    </source>
</reference>
<feature type="domain" description="Reverse transcriptase Ty1/copia-type" evidence="1">
    <location>
        <begin position="12"/>
        <end position="252"/>
    </location>
</feature>
<gene>
    <name evidence="2" type="ORF">QVD17_38087</name>
</gene>
<name>A0AAD8JZJ5_TARER</name>
<proteinExistence type="predicted"/>
<dbReference type="AlphaFoldDB" id="A0AAD8JZJ5"/>
<dbReference type="Pfam" id="PF07727">
    <property type="entry name" value="RVT_2"/>
    <property type="match status" value="1"/>
</dbReference>
<comment type="caution">
    <text evidence="2">The sequence shown here is derived from an EMBL/GenBank/DDBJ whole genome shotgun (WGS) entry which is preliminary data.</text>
</comment>